<dbReference type="Proteomes" id="UP000664209">
    <property type="component" value="Unassembled WGS sequence"/>
</dbReference>
<dbReference type="EMBL" id="JAGEMK010000008">
    <property type="protein sequence ID" value="MBO1752824.1"/>
    <property type="molecule type" value="Genomic_DNA"/>
</dbReference>
<gene>
    <name evidence="2" type="ORF">J4G33_13505</name>
</gene>
<evidence type="ECO:0008006" key="4">
    <source>
        <dbReference type="Google" id="ProtNLM"/>
    </source>
</evidence>
<proteinExistence type="predicted"/>
<reference evidence="2" key="1">
    <citation type="submission" date="2021-03" db="EMBL/GenBank/DDBJ databases">
        <title>Actinotalea soli sp. nov., isolated from soil.</title>
        <authorList>
            <person name="Ping W."/>
            <person name="Zhang J."/>
        </authorList>
    </citation>
    <scope>NUCLEOTIDE SEQUENCE</scope>
    <source>
        <strain evidence="2">BY-33</strain>
    </source>
</reference>
<feature type="transmembrane region" description="Helical" evidence="1">
    <location>
        <begin position="14"/>
        <end position="35"/>
    </location>
</feature>
<dbReference type="RefSeq" id="WP_208056516.1">
    <property type="nucleotide sequence ID" value="NZ_JAGEMK010000008.1"/>
</dbReference>
<evidence type="ECO:0000313" key="3">
    <source>
        <dbReference type="Proteomes" id="UP000664209"/>
    </source>
</evidence>
<evidence type="ECO:0000313" key="2">
    <source>
        <dbReference type="EMBL" id="MBO1752824.1"/>
    </source>
</evidence>
<keyword evidence="1" id="KW-0472">Membrane</keyword>
<comment type="caution">
    <text evidence="2">The sequence shown here is derived from an EMBL/GenBank/DDBJ whole genome shotgun (WGS) entry which is preliminary data.</text>
</comment>
<evidence type="ECO:0000256" key="1">
    <source>
        <dbReference type="SAM" id="Phobius"/>
    </source>
</evidence>
<keyword evidence="1" id="KW-0812">Transmembrane</keyword>
<organism evidence="2 3">
    <name type="scientific">Actinotalea soli</name>
    <dbReference type="NCBI Taxonomy" id="2819234"/>
    <lineage>
        <taxon>Bacteria</taxon>
        <taxon>Bacillati</taxon>
        <taxon>Actinomycetota</taxon>
        <taxon>Actinomycetes</taxon>
        <taxon>Micrococcales</taxon>
        <taxon>Cellulomonadaceae</taxon>
        <taxon>Actinotalea</taxon>
    </lineage>
</organism>
<accession>A0A939LVD9</accession>
<feature type="transmembrane region" description="Helical" evidence="1">
    <location>
        <begin position="41"/>
        <end position="62"/>
    </location>
</feature>
<name>A0A939LVD9_9CELL</name>
<protein>
    <recommendedName>
        <fullName evidence="4">PH domain-containing protein</fullName>
    </recommendedName>
</protein>
<dbReference type="AlphaFoldDB" id="A0A939LVD9"/>
<keyword evidence="3" id="KW-1185">Reference proteome</keyword>
<keyword evidence="1" id="KW-1133">Transmembrane helix</keyword>
<sequence>MERVIGQSGFSRRVAWVLVGCALAQVVLQGVALAMGSGSRFSLPLLLCGVVLVAIWLGQVVASRTMLTITSDELAVRVGLRTVEILREQVTDVEGNVPGRPTWSEHVVVHHAGRTTALPALETLPAELIPLLRDWAGLDEPSDQASSSGGSTSTG</sequence>